<dbReference type="AlphaFoldDB" id="A0A7W8QHB0"/>
<feature type="domain" description="HTH tetR-type" evidence="5">
    <location>
        <begin position="9"/>
        <end position="69"/>
    </location>
</feature>
<dbReference type="Proteomes" id="UP000572635">
    <property type="component" value="Unassembled WGS sequence"/>
</dbReference>
<dbReference type="InterPro" id="IPR001647">
    <property type="entry name" value="HTH_TetR"/>
</dbReference>
<dbReference type="RefSeq" id="WP_184388338.1">
    <property type="nucleotide sequence ID" value="NZ_BAAAJD010000023.1"/>
</dbReference>
<feature type="DNA-binding region" description="H-T-H motif" evidence="4">
    <location>
        <begin position="32"/>
        <end position="51"/>
    </location>
</feature>
<keyword evidence="2 4" id="KW-0238">DNA-binding</keyword>
<evidence type="ECO:0000313" key="6">
    <source>
        <dbReference type="EMBL" id="MBB5430453.1"/>
    </source>
</evidence>
<dbReference type="SUPFAM" id="SSF48498">
    <property type="entry name" value="Tetracyclin repressor-like, C-terminal domain"/>
    <property type="match status" value="1"/>
</dbReference>
<dbReference type="PANTHER" id="PTHR30055">
    <property type="entry name" value="HTH-TYPE TRANSCRIPTIONAL REGULATOR RUTR"/>
    <property type="match status" value="1"/>
</dbReference>
<reference evidence="6 7" key="1">
    <citation type="submission" date="2020-08" db="EMBL/GenBank/DDBJ databases">
        <title>Sequencing the genomes of 1000 actinobacteria strains.</title>
        <authorList>
            <person name="Klenk H.-P."/>
        </authorList>
    </citation>
    <scope>NUCLEOTIDE SEQUENCE [LARGE SCALE GENOMIC DNA]</scope>
    <source>
        <strain evidence="6 7">DSM 44551</strain>
    </source>
</reference>
<organism evidence="6 7">
    <name type="scientific">Nocardiopsis composta</name>
    <dbReference type="NCBI Taxonomy" id="157465"/>
    <lineage>
        <taxon>Bacteria</taxon>
        <taxon>Bacillati</taxon>
        <taxon>Actinomycetota</taxon>
        <taxon>Actinomycetes</taxon>
        <taxon>Streptosporangiales</taxon>
        <taxon>Nocardiopsidaceae</taxon>
        <taxon>Nocardiopsis</taxon>
    </lineage>
</organism>
<dbReference type="GO" id="GO:0003700">
    <property type="term" value="F:DNA-binding transcription factor activity"/>
    <property type="evidence" value="ECO:0007669"/>
    <property type="project" value="TreeGrafter"/>
</dbReference>
<dbReference type="Pfam" id="PF17940">
    <property type="entry name" value="TetR_C_31"/>
    <property type="match status" value="1"/>
</dbReference>
<evidence type="ECO:0000256" key="2">
    <source>
        <dbReference type="ARBA" id="ARBA00023125"/>
    </source>
</evidence>
<sequence length="189" mass="19281">MATAAERGRRVRARLIEAAAGLIGERGWAGVSTRLVAERAGVAPGLVHYHYSSLQALLGEAALQVIGEVAGAAVDGLGPDVGLAEGVDRLVGVLDAFPGDDPVCYLFTETYLAAARDAELRGAITGVLEGFRTAVAGWLRGCGAEDPEATAAVVTAAVDGMMLHRALDPGLTPAAVSPVLKRMLLGAAP</sequence>
<evidence type="ECO:0000259" key="5">
    <source>
        <dbReference type="PROSITE" id="PS50977"/>
    </source>
</evidence>
<dbReference type="PANTHER" id="PTHR30055:SF234">
    <property type="entry name" value="HTH-TYPE TRANSCRIPTIONAL REGULATOR BETI"/>
    <property type="match status" value="1"/>
</dbReference>
<dbReference type="GO" id="GO:0000976">
    <property type="term" value="F:transcription cis-regulatory region binding"/>
    <property type="evidence" value="ECO:0007669"/>
    <property type="project" value="TreeGrafter"/>
</dbReference>
<keyword evidence="1" id="KW-0805">Transcription regulation</keyword>
<keyword evidence="7" id="KW-1185">Reference proteome</keyword>
<evidence type="ECO:0000256" key="1">
    <source>
        <dbReference type="ARBA" id="ARBA00023015"/>
    </source>
</evidence>
<comment type="caution">
    <text evidence="6">The sequence shown here is derived from an EMBL/GenBank/DDBJ whole genome shotgun (WGS) entry which is preliminary data.</text>
</comment>
<dbReference type="InterPro" id="IPR009057">
    <property type="entry name" value="Homeodomain-like_sf"/>
</dbReference>
<evidence type="ECO:0000256" key="4">
    <source>
        <dbReference type="PROSITE-ProRule" id="PRU00335"/>
    </source>
</evidence>
<dbReference type="InterPro" id="IPR050109">
    <property type="entry name" value="HTH-type_TetR-like_transc_reg"/>
</dbReference>
<dbReference type="EMBL" id="JACHDB010000001">
    <property type="protein sequence ID" value="MBB5430453.1"/>
    <property type="molecule type" value="Genomic_DNA"/>
</dbReference>
<dbReference type="PROSITE" id="PS50977">
    <property type="entry name" value="HTH_TETR_2"/>
    <property type="match status" value="1"/>
</dbReference>
<protein>
    <submittedName>
        <fullName evidence="6">AcrR family transcriptional regulator</fullName>
    </submittedName>
</protein>
<dbReference type="Pfam" id="PF00440">
    <property type="entry name" value="TetR_N"/>
    <property type="match status" value="1"/>
</dbReference>
<name>A0A7W8QHB0_9ACTN</name>
<accession>A0A7W8QHB0</accession>
<dbReference type="PRINTS" id="PR00455">
    <property type="entry name" value="HTHTETR"/>
</dbReference>
<dbReference type="InterPro" id="IPR041583">
    <property type="entry name" value="TetR_C_31"/>
</dbReference>
<dbReference type="InterPro" id="IPR036271">
    <property type="entry name" value="Tet_transcr_reg_TetR-rel_C_sf"/>
</dbReference>
<evidence type="ECO:0000256" key="3">
    <source>
        <dbReference type="ARBA" id="ARBA00023163"/>
    </source>
</evidence>
<evidence type="ECO:0000313" key="7">
    <source>
        <dbReference type="Proteomes" id="UP000572635"/>
    </source>
</evidence>
<keyword evidence="3" id="KW-0804">Transcription</keyword>
<dbReference type="SUPFAM" id="SSF46689">
    <property type="entry name" value="Homeodomain-like"/>
    <property type="match status" value="1"/>
</dbReference>
<gene>
    <name evidence="6" type="ORF">HDA36_000537</name>
</gene>
<proteinExistence type="predicted"/>
<dbReference type="Gene3D" id="1.10.357.10">
    <property type="entry name" value="Tetracycline Repressor, domain 2"/>
    <property type="match status" value="1"/>
</dbReference>